<organism evidence="1 2">
    <name type="scientific">Paraburkholderia tropica</name>
    <dbReference type="NCBI Taxonomy" id="92647"/>
    <lineage>
        <taxon>Bacteria</taxon>
        <taxon>Pseudomonadati</taxon>
        <taxon>Pseudomonadota</taxon>
        <taxon>Betaproteobacteria</taxon>
        <taxon>Burkholderiales</taxon>
        <taxon>Burkholderiaceae</taxon>
        <taxon>Paraburkholderia</taxon>
    </lineage>
</organism>
<sequence>MSLITKEQFLSLAEPATQVVTIKGVGDVRIKVMDGFARDALQKALQDLGTSDSVYFSAVIIATVIDENGEPLFTPEELAVLRAKNAAFIQKVGLECVRVNALGDAQTKDAEKNSDAIQSNSSGTA</sequence>
<dbReference type="RefSeq" id="WP_110328069.1">
    <property type="nucleotide sequence ID" value="NZ_CADFGS010000001.1"/>
</dbReference>
<keyword evidence="2" id="KW-1185">Reference proteome</keyword>
<proteinExistence type="predicted"/>
<accession>A0ABX5MLJ4</accession>
<comment type="caution">
    <text evidence="1">The sequence shown here is derived from an EMBL/GenBank/DDBJ whole genome shotgun (WGS) entry which is preliminary data.</text>
</comment>
<protein>
    <recommendedName>
        <fullName evidence="3">Phage tail assembly chaperone</fullName>
    </recommendedName>
</protein>
<dbReference type="EMBL" id="QJJV01000012">
    <property type="protein sequence ID" value="PXX14527.1"/>
    <property type="molecule type" value="Genomic_DNA"/>
</dbReference>
<evidence type="ECO:0000313" key="2">
    <source>
        <dbReference type="Proteomes" id="UP000247515"/>
    </source>
</evidence>
<name>A0ABX5MLJ4_9BURK</name>
<gene>
    <name evidence="1" type="ORF">C7400_112139</name>
</gene>
<evidence type="ECO:0000313" key="1">
    <source>
        <dbReference type="EMBL" id="PXX14527.1"/>
    </source>
</evidence>
<dbReference type="Proteomes" id="UP000247515">
    <property type="component" value="Unassembled WGS sequence"/>
</dbReference>
<reference evidence="1 2" key="1">
    <citation type="submission" date="2018-05" db="EMBL/GenBank/DDBJ databases">
        <title>Genomic Encyclopedia of Type Strains, Phase IV (KMG-V): Genome sequencing to study the core and pangenomes of soil and plant-associated prokaryotes.</title>
        <authorList>
            <person name="Whitman W."/>
        </authorList>
    </citation>
    <scope>NUCLEOTIDE SEQUENCE [LARGE SCALE GENOMIC DNA]</scope>
    <source>
        <strain evidence="1 2">SIr-6563</strain>
    </source>
</reference>
<evidence type="ECO:0008006" key="3">
    <source>
        <dbReference type="Google" id="ProtNLM"/>
    </source>
</evidence>